<gene>
    <name evidence="6" type="ORF">SCOCK_180039</name>
</gene>
<name>A0A9W4DM49_9ACTN</name>
<dbReference type="PANTHER" id="PTHR21661">
    <property type="entry name" value="EPOXIDE HYDROLASE 1-RELATED"/>
    <property type="match status" value="1"/>
</dbReference>
<evidence type="ECO:0000256" key="3">
    <source>
        <dbReference type="ARBA" id="ARBA00022801"/>
    </source>
</evidence>
<dbReference type="PANTHER" id="PTHR21661:SF35">
    <property type="entry name" value="EPOXIDE HYDROLASE"/>
    <property type="match status" value="1"/>
</dbReference>
<keyword evidence="7" id="KW-1185">Reference proteome</keyword>
<evidence type="ECO:0000259" key="5">
    <source>
        <dbReference type="Pfam" id="PF06441"/>
    </source>
</evidence>
<organism evidence="6 7">
    <name type="scientific">Actinacidiphila cocklensis</name>
    <dbReference type="NCBI Taxonomy" id="887465"/>
    <lineage>
        <taxon>Bacteria</taxon>
        <taxon>Bacillati</taxon>
        <taxon>Actinomycetota</taxon>
        <taxon>Actinomycetes</taxon>
        <taxon>Kitasatosporales</taxon>
        <taxon>Streptomycetaceae</taxon>
        <taxon>Actinacidiphila</taxon>
    </lineage>
</organism>
<dbReference type="AlphaFoldDB" id="A0A9W4DM49"/>
<dbReference type="RefSeq" id="WP_251487449.1">
    <property type="nucleotide sequence ID" value="NZ_CAJSLV010000046.1"/>
</dbReference>
<reference evidence="6" key="1">
    <citation type="submission" date="2021-05" db="EMBL/GenBank/DDBJ databases">
        <authorList>
            <person name="Arsene-Ploetze F."/>
        </authorList>
    </citation>
    <scope>NUCLEOTIDE SEQUENCE</scope>
    <source>
        <strain evidence="6">DSM 42138</strain>
    </source>
</reference>
<dbReference type="GO" id="GO:0004301">
    <property type="term" value="F:epoxide hydrolase activity"/>
    <property type="evidence" value="ECO:0007669"/>
    <property type="project" value="TreeGrafter"/>
</dbReference>
<evidence type="ECO:0000256" key="4">
    <source>
        <dbReference type="PIRSR" id="PIRSR001112-1"/>
    </source>
</evidence>
<dbReference type="InterPro" id="IPR010497">
    <property type="entry name" value="Epoxide_hydro_N"/>
</dbReference>
<comment type="similarity">
    <text evidence="1">Belongs to the peptidase S33 family.</text>
</comment>
<dbReference type="SUPFAM" id="SSF53474">
    <property type="entry name" value="alpha/beta-Hydrolases"/>
    <property type="match status" value="1"/>
</dbReference>
<dbReference type="InterPro" id="IPR000639">
    <property type="entry name" value="Epox_hydrolase-like"/>
</dbReference>
<evidence type="ECO:0000313" key="6">
    <source>
        <dbReference type="EMBL" id="CAG6392662.1"/>
    </source>
</evidence>
<keyword evidence="2" id="KW-0058">Aromatic hydrocarbons catabolism</keyword>
<feature type="domain" description="Epoxide hydrolase N-terminal" evidence="5">
    <location>
        <begin position="11"/>
        <end position="113"/>
    </location>
</feature>
<dbReference type="PRINTS" id="PR00412">
    <property type="entry name" value="EPOXHYDRLASE"/>
</dbReference>
<feature type="active site" description="Proton donor" evidence="4">
    <location>
        <position position="320"/>
    </location>
</feature>
<dbReference type="Gene3D" id="3.40.50.1820">
    <property type="entry name" value="alpha/beta hydrolase"/>
    <property type="match status" value="1"/>
</dbReference>
<comment type="caution">
    <text evidence="6">The sequence shown here is derived from an EMBL/GenBank/DDBJ whole genome shotgun (WGS) entry which is preliminary data.</text>
</comment>
<dbReference type="GO" id="GO:0097176">
    <property type="term" value="P:epoxide metabolic process"/>
    <property type="evidence" value="ECO:0007669"/>
    <property type="project" value="TreeGrafter"/>
</dbReference>
<dbReference type="EMBL" id="CAJSLV010000046">
    <property type="protein sequence ID" value="CAG6392662.1"/>
    <property type="molecule type" value="Genomic_DNA"/>
</dbReference>
<evidence type="ECO:0000256" key="1">
    <source>
        <dbReference type="ARBA" id="ARBA00010088"/>
    </source>
</evidence>
<dbReference type="InterPro" id="IPR016292">
    <property type="entry name" value="Epoxide_hydrolase"/>
</dbReference>
<keyword evidence="3 6" id="KW-0378">Hydrolase</keyword>
<protein>
    <submittedName>
        <fullName evidence="6">Epoxide hydrolase</fullName>
    </submittedName>
</protein>
<feature type="active site" description="Proton acceptor" evidence="4">
    <location>
        <position position="387"/>
    </location>
</feature>
<accession>A0A9W4DM49</accession>
<sequence>MSSTHSPRDLEPFVVDVPQEVVDDLRARLKATRFASDPENDDETYGLSTAYLRPLIEYWADGYDWRAAEAKLNAFNQHRLDVDGSPVHFIHERGKGPAPIPLLLMHGWPWTHHHWHKVIGPLTDPAAHGGDPADAFDVIIPSLPGFGFSTPLANPRENYADMADRFHTLMTDVLGYGRYGVGAADYGALVGARLGHKYADSLYGIHLGNEMPPAMFQGDRFWDLTGGQRTEDLPEAARARILRRNKTYVSHVAAHLLDGQTITHGLNDSPAGMLAWVLKRWKTWSDRNADFDATWPADDILTFATIYWVNQAIGSSIRAYKNASLYPPKPVNDLKPYVQAPAGFTFLLGDASPGAETAEERIAIFKAGGAQFYADIRDVNVHDKGGHFGPYENPEAWIHDLRTTYRKLR</sequence>
<proteinExistence type="inferred from homology"/>
<dbReference type="Pfam" id="PF06441">
    <property type="entry name" value="EHN"/>
    <property type="match status" value="1"/>
</dbReference>
<dbReference type="PIRSF" id="PIRSF001112">
    <property type="entry name" value="Epoxide_hydrolase"/>
    <property type="match status" value="1"/>
</dbReference>
<evidence type="ECO:0000256" key="2">
    <source>
        <dbReference type="ARBA" id="ARBA00022797"/>
    </source>
</evidence>
<dbReference type="Proteomes" id="UP001152519">
    <property type="component" value="Unassembled WGS sequence"/>
</dbReference>
<evidence type="ECO:0000313" key="7">
    <source>
        <dbReference type="Proteomes" id="UP001152519"/>
    </source>
</evidence>
<dbReference type="InterPro" id="IPR029058">
    <property type="entry name" value="AB_hydrolase_fold"/>
</dbReference>
<feature type="active site" description="Nucleophile" evidence="4">
    <location>
        <position position="185"/>
    </location>
</feature>